<comment type="caution">
    <text evidence="1">The sequence shown here is derived from an EMBL/GenBank/DDBJ whole genome shotgun (WGS) entry which is preliminary data.</text>
</comment>
<evidence type="ECO:0000313" key="1">
    <source>
        <dbReference type="EMBL" id="CAG7815617.1"/>
    </source>
</evidence>
<keyword evidence="2" id="KW-1185">Reference proteome</keyword>
<reference evidence="1" key="1">
    <citation type="submission" date="2021-06" db="EMBL/GenBank/DDBJ databases">
        <authorList>
            <person name="Hodson N. C."/>
            <person name="Mongue J. A."/>
            <person name="Jaron S. K."/>
        </authorList>
    </citation>
    <scope>NUCLEOTIDE SEQUENCE</scope>
</reference>
<name>A0A8J2KFM6_9HEXA</name>
<organism evidence="1 2">
    <name type="scientific">Allacma fusca</name>
    <dbReference type="NCBI Taxonomy" id="39272"/>
    <lineage>
        <taxon>Eukaryota</taxon>
        <taxon>Metazoa</taxon>
        <taxon>Ecdysozoa</taxon>
        <taxon>Arthropoda</taxon>
        <taxon>Hexapoda</taxon>
        <taxon>Collembola</taxon>
        <taxon>Symphypleona</taxon>
        <taxon>Sminthuridae</taxon>
        <taxon>Allacma</taxon>
    </lineage>
</organism>
<dbReference type="EMBL" id="CAJVCH010348586">
    <property type="protein sequence ID" value="CAG7815617.1"/>
    <property type="molecule type" value="Genomic_DNA"/>
</dbReference>
<accession>A0A8J2KFM6</accession>
<feature type="non-terminal residue" evidence="1">
    <location>
        <position position="1"/>
    </location>
</feature>
<proteinExistence type="predicted"/>
<gene>
    <name evidence="1" type="ORF">AFUS01_LOCUS26284</name>
</gene>
<dbReference type="AlphaFoldDB" id="A0A8J2KFM6"/>
<dbReference type="Proteomes" id="UP000708208">
    <property type="component" value="Unassembled WGS sequence"/>
</dbReference>
<evidence type="ECO:0000313" key="2">
    <source>
        <dbReference type="Proteomes" id="UP000708208"/>
    </source>
</evidence>
<sequence length="79" mass="9425">GEDFPRNQFGLFGNSNFWNNVFATHTNLCGREHWMVSGSYFWGSVYQMVLVDTWLYVWRRDGCDERERVNKQEEIPDGE</sequence>
<protein>
    <submittedName>
        <fullName evidence="1">Uncharacterized protein</fullName>
    </submittedName>
</protein>